<dbReference type="STRING" id="157733.AB986_10565"/>
<dbReference type="InterPro" id="IPR038728">
    <property type="entry name" value="YkvI-like"/>
</dbReference>
<dbReference type="Proteomes" id="UP000035996">
    <property type="component" value="Unassembled WGS sequence"/>
</dbReference>
<accession>A0A0J6CJN1</accession>
<dbReference type="AlphaFoldDB" id="A0A0J6CJN1"/>
<feature type="transmembrane region" description="Helical" evidence="1">
    <location>
        <begin position="34"/>
        <end position="58"/>
    </location>
</feature>
<keyword evidence="1" id="KW-0472">Membrane</keyword>
<feature type="transmembrane region" description="Helical" evidence="1">
    <location>
        <begin position="247"/>
        <end position="274"/>
    </location>
</feature>
<organism evidence="2 3">
    <name type="scientific">Guptibacillus hwajinpoensis</name>
    <dbReference type="NCBI Taxonomy" id="208199"/>
    <lineage>
        <taxon>Bacteria</taxon>
        <taxon>Bacillati</taxon>
        <taxon>Bacillota</taxon>
        <taxon>Bacilli</taxon>
        <taxon>Bacillales</taxon>
        <taxon>Guptibacillaceae</taxon>
        <taxon>Guptibacillus</taxon>
    </lineage>
</organism>
<evidence type="ECO:0000313" key="3">
    <source>
        <dbReference type="Proteomes" id="UP000035996"/>
    </source>
</evidence>
<proteinExistence type="predicted"/>
<gene>
    <name evidence="2" type="ORF">AB986_10565</name>
</gene>
<dbReference type="PANTHER" id="PTHR37814:SF1">
    <property type="entry name" value="MEMBRANE PROTEIN"/>
    <property type="match status" value="1"/>
</dbReference>
<feature type="transmembrane region" description="Helical" evidence="1">
    <location>
        <begin position="137"/>
        <end position="156"/>
    </location>
</feature>
<keyword evidence="1" id="KW-0812">Transmembrane</keyword>
<sequence>MWSGGLKWLFLILGTMIGAGYASGRELWQFFGHESVLAIMLFTVMFSICCYVIMKISYETKSTHYLPILERLVGKKLTGIYDLLIILYLFTTTIVMFAGGGATMEVVHLPYWLGIGILAILVVILFFWDINGMLSMNVIILPLLILLLLAVLSLFILSSPTALLFEWTKQSNWPSAFTFTALNILPLVAVLSAVGHQIKRKGEIWIASLGSGLILGGVSFLYNQSLIQVAHDLLVYEIPLFAILKNYPYYMILIMSVLLWSAIYTTAVSGVFGLTSRFRDLLGLPLWMVAVIIVTIMLPFTTFGFSALVGFLYPLYGVLNLYILASILIFPVLKRYDLLS</sequence>
<feature type="transmembrane region" description="Helical" evidence="1">
    <location>
        <begin position="79"/>
        <end position="99"/>
    </location>
</feature>
<reference evidence="2" key="1">
    <citation type="submission" date="2015-06" db="EMBL/GenBank/DDBJ databases">
        <authorList>
            <person name="Liu B."/>
            <person name="Wang J."/>
            <person name="Zhu Y."/>
            <person name="Liu G."/>
            <person name="Chen Q."/>
            <person name="Zheng C."/>
            <person name="Che J."/>
            <person name="Ge C."/>
            <person name="Shi H."/>
            <person name="Pan Z."/>
            <person name="Liu X."/>
        </authorList>
    </citation>
    <scope>NUCLEOTIDE SEQUENCE [LARGE SCALE GENOMIC DNA]</scope>
    <source>
        <strain evidence="2">DSM 16346</strain>
    </source>
</reference>
<feature type="transmembrane region" description="Helical" evidence="1">
    <location>
        <begin position="176"/>
        <end position="194"/>
    </location>
</feature>
<evidence type="ECO:0000256" key="1">
    <source>
        <dbReference type="SAM" id="Phobius"/>
    </source>
</evidence>
<keyword evidence="3" id="KW-1185">Reference proteome</keyword>
<name>A0A0J6CJN1_9BACL</name>
<dbReference type="PATRIC" id="fig|157733.3.peg.126"/>
<dbReference type="OrthoDB" id="4424890at2"/>
<evidence type="ECO:0000313" key="2">
    <source>
        <dbReference type="EMBL" id="KMM36416.1"/>
    </source>
</evidence>
<dbReference type="PANTHER" id="PTHR37814">
    <property type="entry name" value="CONSERVED MEMBRANE PROTEIN"/>
    <property type="match status" value="1"/>
</dbReference>
<dbReference type="RefSeq" id="WP_048311127.1">
    <property type="nucleotide sequence ID" value="NZ_CP119526.1"/>
</dbReference>
<feature type="transmembrane region" description="Helical" evidence="1">
    <location>
        <begin position="315"/>
        <end position="333"/>
    </location>
</feature>
<feature type="transmembrane region" description="Helical" evidence="1">
    <location>
        <begin position="206"/>
        <end position="227"/>
    </location>
</feature>
<protein>
    <submittedName>
        <fullName evidence="2">Membrane protein</fullName>
    </submittedName>
</protein>
<feature type="transmembrane region" description="Helical" evidence="1">
    <location>
        <begin position="111"/>
        <end position="130"/>
    </location>
</feature>
<keyword evidence="1" id="KW-1133">Transmembrane helix</keyword>
<feature type="transmembrane region" description="Helical" evidence="1">
    <location>
        <begin position="286"/>
        <end position="309"/>
    </location>
</feature>
<dbReference type="EMBL" id="LELK01000004">
    <property type="protein sequence ID" value="KMM36416.1"/>
    <property type="molecule type" value="Genomic_DNA"/>
</dbReference>
<comment type="caution">
    <text evidence="2">The sequence shown here is derived from an EMBL/GenBank/DDBJ whole genome shotgun (WGS) entry which is preliminary data.</text>
</comment>